<organism evidence="2 3">
    <name type="scientific">Xyrichtys novacula</name>
    <name type="common">Pearly razorfish</name>
    <name type="synonym">Hemipteronotus novacula</name>
    <dbReference type="NCBI Taxonomy" id="13765"/>
    <lineage>
        <taxon>Eukaryota</taxon>
        <taxon>Metazoa</taxon>
        <taxon>Chordata</taxon>
        <taxon>Craniata</taxon>
        <taxon>Vertebrata</taxon>
        <taxon>Euteleostomi</taxon>
        <taxon>Actinopterygii</taxon>
        <taxon>Neopterygii</taxon>
        <taxon>Teleostei</taxon>
        <taxon>Neoteleostei</taxon>
        <taxon>Acanthomorphata</taxon>
        <taxon>Eupercaria</taxon>
        <taxon>Labriformes</taxon>
        <taxon>Labridae</taxon>
        <taxon>Xyrichtys</taxon>
    </lineage>
</organism>
<evidence type="ECO:0000256" key="1">
    <source>
        <dbReference type="SAM" id="MobiDB-lite"/>
    </source>
</evidence>
<evidence type="ECO:0000313" key="2">
    <source>
        <dbReference type="EMBL" id="CAJ1077920.1"/>
    </source>
</evidence>
<accession>A0AAV1GXH3</accession>
<reference evidence="2" key="1">
    <citation type="submission" date="2023-08" db="EMBL/GenBank/DDBJ databases">
        <authorList>
            <person name="Alioto T."/>
            <person name="Alioto T."/>
            <person name="Gomez Garrido J."/>
        </authorList>
    </citation>
    <scope>NUCLEOTIDE SEQUENCE</scope>
</reference>
<gene>
    <name evidence="2" type="ORF">XNOV1_A018027</name>
</gene>
<keyword evidence="3" id="KW-1185">Reference proteome</keyword>
<proteinExistence type="predicted"/>
<dbReference type="EMBL" id="OY660880">
    <property type="protein sequence ID" value="CAJ1077920.1"/>
    <property type="molecule type" value="Genomic_DNA"/>
</dbReference>
<evidence type="ECO:0000313" key="3">
    <source>
        <dbReference type="Proteomes" id="UP001178508"/>
    </source>
</evidence>
<name>A0AAV1GXH3_XYRNO</name>
<dbReference type="Proteomes" id="UP001178508">
    <property type="component" value="Chromosome 17"/>
</dbReference>
<protein>
    <submittedName>
        <fullName evidence="2">Uncharacterized protein</fullName>
    </submittedName>
</protein>
<dbReference type="AlphaFoldDB" id="A0AAV1GXH3"/>
<feature type="region of interest" description="Disordered" evidence="1">
    <location>
        <begin position="99"/>
        <end position="120"/>
    </location>
</feature>
<sequence>METTSQRFTRTSVLVRSFHWSCPRPILKRVTATPMSRSKPRCVRVEQYSLIQNQDKCTPRLLLRKVPPMDGPPRFSSPRLNQLPPVLFQADLKEGRGNTHVPFQASLCPSGAVQPHPEPG</sequence>